<dbReference type="GO" id="GO:0008235">
    <property type="term" value="F:metalloexopeptidase activity"/>
    <property type="evidence" value="ECO:0007669"/>
    <property type="project" value="InterPro"/>
</dbReference>
<evidence type="ECO:0000313" key="3">
    <source>
        <dbReference type="EMBL" id="CAA9317930.1"/>
    </source>
</evidence>
<dbReference type="Gene3D" id="3.40.630.10">
    <property type="entry name" value="Zn peptidases"/>
    <property type="match status" value="1"/>
</dbReference>
<evidence type="ECO:0000259" key="2">
    <source>
        <dbReference type="Pfam" id="PF04389"/>
    </source>
</evidence>
<protein>
    <recommendedName>
        <fullName evidence="2">Peptidase M28 domain-containing protein</fullName>
    </recommendedName>
</protein>
<evidence type="ECO:0000256" key="1">
    <source>
        <dbReference type="SAM" id="MobiDB-lite"/>
    </source>
</evidence>
<reference evidence="3" key="1">
    <citation type="submission" date="2020-02" db="EMBL/GenBank/DDBJ databases">
        <authorList>
            <person name="Meier V. D."/>
        </authorList>
    </citation>
    <scope>NUCLEOTIDE SEQUENCE</scope>
    <source>
        <strain evidence="3">AVDCRST_MAG46</strain>
    </source>
</reference>
<feature type="region of interest" description="Disordered" evidence="1">
    <location>
        <begin position="25"/>
        <end position="82"/>
    </location>
</feature>
<dbReference type="PROSITE" id="PS51257">
    <property type="entry name" value="PROKAR_LIPOPROTEIN"/>
    <property type="match status" value="1"/>
</dbReference>
<sequence length="344" mass="37080">MLWVMRYTGGLAIVLVLGLGGCTEGSNGGDPPSEPVEPTAADSTQDPGATTAPTTEPPTTERPTSEPPTTEPLTERVTFDNDRAMKTVRTLSLRVGPREATSDAFARAANWVEFRLAEFGYEVSRQRFQVPAGNSWGVDVPAGTSANVIADPVGFHPSRPHIVIGAHLDTVPQAPGAEDNASGIGVMLELARMVAARAPEVPVRFVAFGAEEPRGEGDALHHFGSMRYVELMTRNEQRTLVAMVSLDRVGTRGPYIPVSSGPGGENALRDDLARSARELGIQTQLFDDNASSDHWSFTKAGLPSVRLGSISYGCYHASCDLPRTVDPTQLTRVGRTMWHWLRSF</sequence>
<gene>
    <name evidence="3" type="ORF">AVDCRST_MAG46-628</name>
</gene>
<dbReference type="EMBL" id="CADCUD010000051">
    <property type="protein sequence ID" value="CAA9317930.1"/>
    <property type="molecule type" value="Genomic_DNA"/>
</dbReference>
<proteinExistence type="predicted"/>
<feature type="compositionally biased region" description="Basic and acidic residues" evidence="1">
    <location>
        <begin position="73"/>
        <end position="82"/>
    </location>
</feature>
<feature type="compositionally biased region" description="Low complexity" evidence="1">
    <location>
        <begin position="50"/>
        <end position="64"/>
    </location>
</feature>
<accession>A0A6J4KZ78</accession>
<name>A0A6J4KZ78_9ACTN</name>
<feature type="domain" description="Peptidase M28" evidence="2">
    <location>
        <begin position="147"/>
        <end position="340"/>
    </location>
</feature>
<dbReference type="GO" id="GO:0006508">
    <property type="term" value="P:proteolysis"/>
    <property type="evidence" value="ECO:0007669"/>
    <property type="project" value="InterPro"/>
</dbReference>
<organism evidence="3">
    <name type="scientific">uncultured Nocardioidaceae bacterium</name>
    <dbReference type="NCBI Taxonomy" id="253824"/>
    <lineage>
        <taxon>Bacteria</taxon>
        <taxon>Bacillati</taxon>
        <taxon>Actinomycetota</taxon>
        <taxon>Actinomycetes</taxon>
        <taxon>Propionibacteriales</taxon>
        <taxon>Nocardioidaceae</taxon>
        <taxon>environmental samples</taxon>
    </lineage>
</organism>
<dbReference type="InterPro" id="IPR007484">
    <property type="entry name" value="Peptidase_M28"/>
</dbReference>
<dbReference type="PANTHER" id="PTHR12147">
    <property type="entry name" value="METALLOPEPTIDASE M28 FAMILY MEMBER"/>
    <property type="match status" value="1"/>
</dbReference>
<dbReference type="PANTHER" id="PTHR12147:SF26">
    <property type="entry name" value="PEPTIDASE M28 DOMAIN-CONTAINING PROTEIN"/>
    <property type="match status" value="1"/>
</dbReference>
<dbReference type="SUPFAM" id="SSF53187">
    <property type="entry name" value="Zn-dependent exopeptidases"/>
    <property type="match status" value="1"/>
</dbReference>
<dbReference type="Pfam" id="PF04389">
    <property type="entry name" value="Peptidase_M28"/>
    <property type="match status" value="1"/>
</dbReference>
<dbReference type="AlphaFoldDB" id="A0A6J4KZ78"/>
<dbReference type="InterPro" id="IPR045175">
    <property type="entry name" value="M28_fam"/>
</dbReference>